<gene>
    <name evidence="1" type="ORF">AMAG_09559</name>
</gene>
<reference evidence="1 2" key="1">
    <citation type="submission" date="2009-11" db="EMBL/GenBank/DDBJ databases">
        <title>Annotation of Allomyces macrogynus ATCC 38327.</title>
        <authorList>
            <consortium name="The Broad Institute Genome Sequencing Platform"/>
            <person name="Russ C."/>
            <person name="Cuomo C."/>
            <person name="Burger G."/>
            <person name="Gray M.W."/>
            <person name="Holland P.W.H."/>
            <person name="King N."/>
            <person name="Lang F.B.F."/>
            <person name="Roger A.J."/>
            <person name="Ruiz-Trillo I."/>
            <person name="Young S.K."/>
            <person name="Zeng Q."/>
            <person name="Gargeya S."/>
            <person name="Fitzgerald M."/>
            <person name="Haas B."/>
            <person name="Abouelleil A."/>
            <person name="Alvarado L."/>
            <person name="Arachchi H.M."/>
            <person name="Berlin A."/>
            <person name="Chapman S.B."/>
            <person name="Gearin G."/>
            <person name="Goldberg J."/>
            <person name="Griggs A."/>
            <person name="Gujja S."/>
            <person name="Hansen M."/>
            <person name="Heiman D."/>
            <person name="Howarth C."/>
            <person name="Larimer J."/>
            <person name="Lui A."/>
            <person name="MacDonald P.J.P."/>
            <person name="McCowen C."/>
            <person name="Montmayeur A."/>
            <person name="Murphy C."/>
            <person name="Neiman D."/>
            <person name="Pearson M."/>
            <person name="Priest M."/>
            <person name="Roberts A."/>
            <person name="Saif S."/>
            <person name="Shea T."/>
            <person name="Sisk P."/>
            <person name="Stolte C."/>
            <person name="Sykes S."/>
            <person name="Wortman J."/>
            <person name="Nusbaum C."/>
            <person name="Birren B."/>
        </authorList>
    </citation>
    <scope>NUCLEOTIDE SEQUENCE [LARGE SCALE GENOMIC DNA]</scope>
    <source>
        <strain evidence="1 2">ATCC 38327</strain>
    </source>
</reference>
<dbReference type="EMBL" id="GG745348">
    <property type="protein sequence ID" value="KNE65580.1"/>
    <property type="molecule type" value="Genomic_DNA"/>
</dbReference>
<evidence type="ECO:0000313" key="1">
    <source>
        <dbReference type="EMBL" id="KNE65580.1"/>
    </source>
</evidence>
<dbReference type="Gene3D" id="3.40.50.300">
    <property type="entry name" value="P-loop containing nucleotide triphosphate hydrolases"/>
    <property type="match status" value="1"/>
</dbReference>
<protein>
    <recommendedName>
        <fullName evidence="3">Phosphoribulokinase/uridine kinase domain-containing protein</fullName>
    </recommendedName>
</protein>
<dbReference type="SUPFAM" id="SSF52540">
    <property type="entry name" value="P-loop containing nucleoside triphosphate hydrolases"/>
    <property type="match status" value="1"/>
</dbReference>
<dbReference type="VEuPathDB" id="FungiDB:AMAG_09559"/>
<dbReference type="eggNOG" id="KOG2702">
    <property type="taxonomic scope" value="Eukaryota"/>
</dbReference>
<dbReference type="AlphaFoldDB" id="A0A0L0ST72"/>
<dbReference type="InterPro" id="IPR027417">
    <property type="entry name" value="P-loop_NTPase"/>
</dbReference>
<organism evidence="1 2">
    <name type="scientific">Allomyces macrogynus (strain ATCC 38327)</name>
    <name type="common">Allomyces javanicus var. macrogynus</name>
    <dbReference type="NCBI Taxonomy" id="578462"/>
    <lineage>
        <taxon>Eukaryota</taxon>
        <taxon>Fungi</taxon>
        <taxon>Fungi incertae sedis</taxon>
        <taxon>Blastocladiomycota</taxon>
        <taxon>Blastocladiomycetes</taxon>
        <taxon>Blastocladiales</taxon>
        <taxon>Blastocladiaceae</taxon>
        <taxon>Allomyces</taxon>
    </lineage>
</organism>
<evidence type="ECO:0008006" key="3">
    <source>
        <dbReference type="Google" id="ProtNLM"/>
    </source>
</evidence>
<dbReference type="OMA" id="WILAHRN"/>
<dbReference type="Proteomes" id="UP000054350">
    <property type="component" value="Unassembled WGS sequence"/>
</dbReference>
<sequence>MKDPATAHRRRGAPFTFDAKAMLDLVERIRAVPAQDVLCAGFDHAVGDPVPDEHMIPAHAQVVVFEGLYLHTAATTAQVDNDDPDLAAYDNHDRVWAAIAAHMNERWWTDVSITTATTRLARRHVATGLANDLDAGLRRVEVNDGRNAEWILAHRNASDVDVVVSNI</sequence>
<dbReference type="OrthoDB" id="6362633at2759"/>
<name>A0A0L0ST72_ALLM3</name>
<reference evidence="2" key="2">
    <citation type="submission" date="2009-11" db="EMBL/GenBank/DDBJ databases">
        <title>The Genome Sequence of Allomyces macrogynus strain ATCC 38327.</title>
        <authorList>
            <consortium name="The Broad Institute Genome Sequencing Platform"/>
            <person name="Russ C."/>
            <person name="Cuomo C."/>
            <person name="Shea T."/>
            <person name="Young S.K."/>
            <person name="Zeng Q."/>
            <person name="Koehrsen M."/>
            <person name="Haas B."/>
            <person name="Borodovsky M."/>
            <person name="Guigo R."/>
            <person name="Alvarado L."/>
            <person name="Berlin A."/>
            <person name="Borenstein D."/>
            <person name="Chen Z."/>
            <person name="Engels R."/>
            <person name="Freedman E."/>
            <person name="Gellesch M."/>
            <person name="Goldberg J."/>
            <person name="Griggs A."/>
            <person name="Gujja S."/>
            <person name="Heiman D."/>
            <person name="Hepburn T."/>
            <person name="Howarth C."/>
            <person name="Jen D."/>
            <person name="Larson L."/>
            <person name="Lewis B."/>
            <person name="Mehta T."/>
            <person name="Park D."/>
            <person name="Pearson M."/>
            <person name="Roberts A."/>
            <person name="Saif S."/>
            <person name="Shenoy N."/>
            <person name="Sisk P."/>
            <person name="Stolte C."/>
            <person name="Sykes S."/>
            <person name="Walk T."/>
            <person name="White J."/>
            <person name="Yandava C."/>
            <person name="Burger G."/>
            <person name="Gray M.W."/>
            <person name="Holland P.W.H."/>
            <person name="King N."/>
            <person name="Lang F.B.F."/>
            <person name="Roger A.J."/>
            <person name="Ruiz-Trillo I."/>
            <person name="Lander E."/>
            <person name="Nusbaum C."/>
        </authorList>
    </citation>
    <scope>NUCLEOTIDE SEQUENCE [LARGE SCALE GENOMIC DNA]</scope>
    <source>
        <strain evidence="2">ATCC 38327</strain>
    </source>
</reference>
<keyword evidence="2" id="KW-1185">Reference proteome</keyword>
<evidence type="ECO:0000313" key="2">
    <source>
        <dbReference type="Proteomes" id="UP000054350"/>
    </source>
</evidence>
<dbReference type="STRING" id="578462.A0A0L0ST72"/>
<accession>A0A0L0ST72</accession>
<proteinExistence type="predicted"/>